<proteinExistence type="inferred from homology"/>
<organism evidence="10 11">
    <name type="scientific">Aspergillus glaucus CBS 516.65</name>
    <dbReference type="NCBI Taxonomy" id="1160497"/>
    <lineage>
        <taxon>Eukaryota</taxon>
        <taxon>Fungi</taxon>
        <taxon>Dikarya</taxon>
        <taxon>Ascomycota</taxon>
        <taxon>Pezizomycotina</taxon>
        <taxon>Eurotiomycetes</taxon>
        <taxon>Eurotiomycetidae</taxon>
        <taxon>Eurotiales</taxon>
        <taxon>Aspergillaceae</taxon>
        <taxon>Aspergillus</taxon>
        <taxon>Aspergillus subgen. Aspergillus</taxon>
    </lineage>
</organism>
<keyword evidence="11" id="KW-1185">Reference proteome</keyword>
<accession>A0A1L9VTA3</accession>
<evidence type="ECO:0000256" key="7">
    <source>
        <dbReference type="ARBA" id="ARBA00023054"/>
    </source>
</evidence>
<dbReference type="EMBL" id="KV878891">
    <property type="protein sequence ID" value="OJJ87135.1"/>
    <property type="molecule type" value="Genomic_DNA"/>
</dbReference>
<evidence type="ECO:0000256" key="6">
    <source>
        <dbReference type="ARBA" id="ARBA00022989"/>
    </source>
</evidence>
<reference evidence="11" key="1">
    <citation type="journal article" date="2017" name="Genome Biol.">
        <title>Comparative genomics reveals high biological diversity and specific adaptations in the industrially and medically important fungal genus Aspergillus.</title>
        <authorList>
            <person name="de Vries R.P."/>
            <person name="Riley R."/>
            <person name="Wiebenga A."/>
            <person name="Aguilar-Osorio G."/>
            <person name="Amillis S."/>
            <person name="Uchima C.A."/>
            <person name="Anderluh G."/>
            <person name="Asadollahi M."/>
            <person name="Askin M."/>
            <person name="Barry K."/>
            <person name="Battaglia E."/>
            <person name="Bayram O."/>
            <person name="Benocci T."/>
            <person name="Braus-Stromeyer S.A."/>
            <person name="Caldana C."/>
            <person name="Canovas D."/>
            <person name="Cerqueira G.C."/>
            <person name="Chen F."/>
            <person name="Chen W."/>
            <person name="Choi C."/>
            <person name="Clum A."/>
            <person name="Dos Santos R.A."/>
            <person name="Damasio A.R."/>
            <person name="Diallinas G."/>
            <person name="Emri T."/>
            <person name="Fekete E."/>
            <person name="Flipphi M."/>
            <person name="Freyberg S."/>
            <person name="Gallo A."/>
            <person name="Gournas C."/>
            <person name="Habgood R."/>
            <person name="Hainaut M."/>
            <person name="Harispe M.L."/>
            <person name="Henrissat B."/>
            <person name="Hilden K.S."/>
            <person name="Hope R."/>
            <person name="Hossain A."/>
            <person name="Karabika E."/>
            <person name="Karaffa L."/>
            <person name="Karanyi Z."/>
            <person name="Krasevec N."/>
            <person name="Kuo A."/>
            <person name="Kusch H."/>
            <person name="LaButti K."/>
            <person name="Lagendijk E.L."/>
            <person name="Lapidus A."/>
            <person name="Levasseur A."/>
            <person name="Lindquist E."/>
            <person name="Lipzen A."/>
            <person name="Logrieco A.F."/>
            <person name="MacCabe A."/>
            <person name="Maekelae M.R."/>
            <person name="Malavazi I."/>
            <person name="Melin P."/>
            <person name="Meyer V."/>
            <person name="Mielnichuk N."/>
            <person name="Miskei M."/>
            <person name="Molnar A.P."/>
            <person name="Mule G."/>
            <person name="Ngan C.Y."/>
            <person name="Orejas M."/>
            <person name="Orosz E."/>
            <person name="Ouedraogo J.P."/>
            <person name="Overkamp K.M."/>
            <person name="Park H.-S."/>
            <person name="Perrone G."/>
            <person name="Piumi F."/>
            <person name="Punt P.J."/>
            <person name="Ram A.F."/>
            <person name="Ramon A."/>
            <person name="Rauscher S."/>
            <person name="Record E."/>
            <person name="Riano-Pachon D.M."/>
            <person name="Robert V."/>
            <person name="Roehrig J."/>
            <person name="Ruller R."/>
            <person name="Salamov A."/>
            <person name="Salih N.S."/>
            <person name="Samson R.A."/>
            <person name="Sandor E."/>
            <person name="Sanguinetti M."/>
            <person name="Schuetze T."/>
            <person name="Sepcic K."/>
            <person name="Shelest E."/>
            <person name="Sherlock G."/>
            <person name="Sophianopoulou V."/>
            <person name="Squina F.M."/>
            <person name="Sun H."/>
            <person name="Susca A."/>
            <person name="Todd R.B."/>
            <person name="Tsang A."/>
            <person name="Unkles S.E."/>
            <person name="van de Wiele N."/>
            <person name="van Rossen-Uffink D."/>
            <person name="Oliveira J.V."/>
            <person name="Vesth T.C."/>
            <person name="Visser J."/>
            <person name="Yu J.-H."/>
            <person name="Zhou M."/>
            <person name="Andersen M.R."/>
            <person name="Archer D.B."/>
            <person name="Baker S.E."/>
            <person name="Benoit I."/>
            <person name="Brakhage A.A."/>
            <person name="Braus G.H."/>
            <person name="Fischer R."/>
            <person name="Frisvad J.C."/>
            <person name="Goldman G.H."/>
            <person name="Houbraken J."/>
            <person name="Oakley B."/>
            <person name="Pocsi I."/>
            <person name="Scazzocchio C."/>
            <person name="Seiboth B."/>
            <person name="vanKuyk P.A."/>
            <person name="Wortman J."/>
            <person name="Dyer P.S."/>
            <person name="Grigoriev I.V."/>
        </authorList>
    </citation>
    <scope>NUCLEOTIDE SEQUENCE [LARGE SCALE GENOMIC DNA]</scope>
    <source>
        <strain evidence="11">CBS 516.65</strain>
    </source>
</reference>
<dbReference type="InterPro" id="IPR027538">
    <property type="entry name" value="Get1_fungi"/>
</dbReference>
<gene>
    <name evidence="9" type="primary">GET1</name>
    <name evidence="10" type="ORF">ASPGLDRAFT_64396</name>
</gene>
<feature type="topological domain" description="Cytoplasmic" evidence="9">
    <location>
        <begin position="173"/>
        <end position="200"/>
    </location>
</feature>
<evidence type="ECO:0000256" key="2">
    <source>
        <dbReference type="ARBA" id="ARBA00010799"/>
    </source>
</evidence>
<dbReference type="AlphaFoldDB" id="A0A1L9VTA3"/>
<comment type="subcellular location">
    <subcellularLocation>
        <location evidence="1">Endoplasmic reticulum membrane</location>
        <topology evidence="1">Multi-pass membrane protein</topology>
    </subcellularLocation>
</comment>
<feature type="topological domain" description="Lumenal" evidence="9">
    <location>
        <begin position="1"/>
        <end position="4"/>
    </location>
</feature>
<dbReference type="GO" id="GO:0071816">
    <property type="term" value="P:tail-anchored membrane protein insertion into ER membrane"/>
    <property type="evidence" value="ECO:0007669"/>
    <property type="project" value="InterPro"/>
</dbReference>
<dbReference type="InterPro" id="IPR029012">
    <property type="entry name" value="Helix_hairpin_bin_sf"/>
</dbReference>
<keyword evidence="4 9" id="KW-0812">Transmembrane</keyword>
<dbReference type="PANTHER" id="PTHR42650:SF1">
    <property type="entry name" value="GUIDED ENTRY OF TAIL-ANCHORED PROTEINS FACTOR 1"/>
    <property type="match status" value="1"/>
</dbReference>
<dbReference type="FunFam" id="1.10.287.660:FF:000006">
    <property type="entry name" value="Protein GET1"/>
    <property type="match status" value="1"/>
</dbReference>
<evidence type="ECO:0000256" key="3">
    <source>
        <dbReference type="ARBA" id="ARBA00022448"/>
    </source>
</evidence>
<sequence length="200" mass="22795">MLSLVLTFFLIHVAIHLINTVGATTIDNLLWILYLKLPTSTSGQGREAARLKREALELKRDMNNTSSQDEFSKWAKLRRRHDKTYEEYESANKALSSQKSSFDWAIKIARWISTSGLKLFLQFRYNSTPVFVLPPGWFPYYVEWGLSFPKAPMGSVSVQVWSSVCGVAVRVLAEIISTVLLWVGSRIQQRRAVPVEAKTQ</sequence>
<dbReference type="VEuPathDB" id="FungiDB:ASPGLDRAFT_64396"/>
<evidence type="ECO:0000256" key="8">
    <source>
        <dbReference type="ARBA" id="ARBA00023136"/>
    </source>
</evidence>
<keyword evidence="5 9" id="KW-0256">Endoplasmic reticulum</keyword>
<keyword evidence="6 9" id="KW-1133">Transmembrane helix</keyword>
<dbReference type="GO" id="GO:0043495">
    <property type="term" value="F:protein-membrane adaptor activity"/>
    <property type="evidence" value="ECO:0007669"/>
    <property type="project" value="TreeGrafter"/>
</dbReference>
<dbReference type="GO" id="GO:0043529">
    <property type="term" value="C:GET complex"/>
    <property type="evidence" value="ECO:0007669"/>
    <property type="project" value="InterPro"/>
</dbReference>
<dbReference type="GO" id="GO:0005789">
    <property type="term" value="C:endoplasmic reticulum membrane"/>
    <property type="evidence" value="ECO:0007669"/>
    <property type="project" value="UniProtKB-SubCell"/>
</dbReference>
<dbReference type="Gene3D" id="1.10.287.660">
    <property type="entry name" value="Helix hairpin bin"/>
    <property type="match status" value="1"/>
</dbReference>
<dbReference type="STRING" id="1160497.A0A1L9VTA3"/>
<evidence type="ECO:0000256" key="1">
    <source>
        <dbReference type="ARBA" id="ARBA00004477"/>
    </source>
</evidence>
<evidence type="ECO:0000256" key="4">
    <source>
        <dbReference type="ARBA" id="ARBA00022692"/>
    </source>
</evidence>
<dbReference type="OrthoDB" id="69461at2759"/>
<evidence type="ECO:0000313" key="10">
    <source>
        <dbReference type="EMBL" id="OJJ87135.1"/>
    </source>
</evidence>
<protein>
    <submittedName>
        <fullName evidence="10">Uncharacterized protein</fullName>
    </submittedName>
</protein>
<comment type="similarity">
    <text evidence="2 9">Belongs to the WRB/GET1 family.</text>
</comment>
<evidence type="ECO:0000256" key="9">
    <source>
        <dbReference type="HAMAP-Rule" id="MF_03113"/>
    </source>
</evidence>
<keyword evidence="3 9" id="KW-0813">Transport</keyword>
<keyword evidence="8 9" id="KW-0472">Membrane</keyword>
<evidence type="ECO:0000256" key="5">
    <source>
        <dbReference type="ARBA" id="ARBA00022824"/>
    </source>
</evidence>
<dbReference type="Proteomes" id="UP000184300">
    <property type="component" value="Unassembled WGS sequence"/>
</dbReference>
<keyword evidence="7" id="KW-0175">Coiled coil</keyword>
<evidence type="ECO:0000313" key="11">
    <source>
        <dbReference type="Proteomes" id="UP000184300"/>
    </source>
</evidence>
<dbReference type="HAMAP" id="MF_03113">
    <property type="entry name" value="Get1"/>
    <property type="match status" value="1"/>
</dbReference>
<name>A0A1L9VTA3_ASPGL</name>
<comment type="caution">
    <text evidence="9">Lacks conserved residue(s) required for the propagation of feature annotation.</text>
</comment>
<dbReference type="InterPro" id="IPR028945">
    <property type="entry name" value="Get1"/>
</dbReference>
<dbReference type="Pfam" id="PF04420">
    <property type="entry name" value="CHD5"/>
    <property type="match status" value="1"/>
</dbReference>
<dbReference type="PANTHER" id="PTHR42650">
    <property type="entry name" value="TAIL-ANCHORED PROTEIN INSERTION RECEPTOR WRB"/>
    <property type="match status" value="1"/>
</dbReference>